<dbReference type="PANTHER" id="PTHR42781">
    <property type="entry name" value="SPERMIDINE/PUTRESCINE IMPORT ATP-BINDING PROTEIN POTA"/>
    <property type="match status" value="1"/>
</dbReference>
<evidence type="ECO:0000256" key="4">
    <source>
        <dbReference type="ARBA" id="ARBA00022840"/>
    </source>
</evidence>
<dbReference type="SUPFAM" id="SSF50331">
    <property type="entry name" value="MOP-like"/>
    <property type="match status" value="1"/>
</dbReference>
<evidence type="ECO:0000259" key="5">
    <source>
        <dbReference type="PROSITE" id="PS50893"/>
    </source>
</evidence>
<sequence length="343" mass="37149">MTPLLSIQGIDKTFKNQYRALQNIELDVMPGEFLALLGPSGCGKTTLLTTIAGFLQPDKGRLIYDGADITEKPAHQRKLNTVFQSYALFPHMSILKNVMYGPERAGVKVGIAREQALEALALVGLEGFDSRMPSELSGGQRQRVALARAIVNKPKLLLLDEPLSALDLKLRKRMQIELKALQEKLAISFIFVTHDQEEALAMADRIVVMNQGRIEQIGTGHEIYSHPQSRFVGEFIGDANLLEISRAGSGSSLALTGQIVDVANDAEVMLVRPENVQLSQSSAHGLAGHVLDVINLGGQTTIYVQIGQSVLQANQQGGNIMALRRGDAVYVTLDLSKASALGA</sequence>
<reference evidence="6" key="1">
    <citation type="submission" date="2021-11" db="EMBL/GenBank/DDBJ databases">
        <title>Draft genome sequence of Alcaligenes endophyticus type strain CCUG 75668T.</title>
        <authorList>
            <person name="Salva-Serra F."/>
            <person name="Duran R.E."/>
            <person name="Seeger M."/>
            <person name="Moore E.R.B."/>
            <person name="Jaen-Luchoro D."/>
        </authorList>
    </citation>
    <scope>NUCLEOTIDE SEQUENCE</scope>
    <source>
        <strain evidence="6">CCUG 75668</strain>
    </source>
</reference>
<name>A0ABT8EJL8_9BURK</name>
<dbReference type="InterPro" id="IPR013611">
    <property type="entry name" value="Transp-assoc_OB_typ2"/>
</dbReference>
<dbReference type="Gene3D" id="2.40.50.100">
    <property type="match status" value="1"/>
</dbReference>
<organism evidence="6 7">
    <name type="scientific">Alcaligenes endophyticus</name>
    <dbReference type="NCBI Taxonomy" id="1929088"/>
    <lineage>
        <taxon>Bacteria</taxon>
        <taxon>Pseudomonadati</taxon>
        <taxon>Pseudomonadota</taxon>
        <taxon>Betaproteobacteria</taxon>
        <taxon>Burkholderiales</taxon>
        <taxon>Alcaligenaceae</taxon>
        <taxon>Alcaligenes</taxon>
    </lineage>
</organism>
<dbReference type="InterPro" id="IPR003593">
    <property type="entry name" value="AAA+_ATPase"/>
</dbReference>
<comment type="caution">
    <text evidence="6">The sequence shown here is derived from an EMBL/GenBank/DDBJ whole genome shotgun (WGS) entry which is preliminary data.</text>
</comment>
<dbReference type="SUPFAM" id="SSF52540">
    <property type="entry name" value="P-loop containing nucleoside triphosphate hydrolases"/>
    <property type="match status" value="1"/>
</dbReference>
<dbReference type="Proteomes" id="UP001168613">
    <property type="component" value="Unassembled WGS sequence"/>
</dbReference>
<proteinExistence type="predicted"/>
<accession>A0ABT8EJL8</accession>
<dbReference type="Gene3D" id="3.40.50.300">
    <property type="entry name" value="P-loop containing nucleotide triphosphate hydrolases"/>
    <property type="match status" value="1"/>
</dbReference>
<evidence type="ECO:0000313" key="6">
    <source>
        <dbReference type="EMBL" id="MDN4121486.1"/>
    </source>
</evidence>
<evidence type="ECO:0000256" key="2">
    <source>
        <dbReference type="ARBA" id="ARBA00022475"/>
    </source>
</evidence>
<dbReference type="Gene3D" id="2.40.50.140">
    <property type="entry name" value="Nucleic acid-binding proteins"/>
    <property type="match status" value="1"/>
</dbReference>
<evidence type="ECO:0000313" key="7">
    <source>
        <dbReference type="Proteomes" id="UP001168613"/>
    </source>
</evidence>
<dbReference type="EMBL" id="JAJHNU010000002">
    <property type="protein sequence ID" value="MDN4121486.1"/>
    <property type="molecule type" value="Genomic_DNA"/>
</dbReference>
<keyword evidence="2" id="KW-0472">Membrane</keyword>
<keyword evidence="3" id="KW-0547">Nucleotide-binding</keyword>
<keyword evidence="1" id="KW-0813">Transport</keyword>
<dbReference type="PANTHER" id="PTHR42781:SF4">
    <property type="entry name" value="SPERMIDINE_PUTRESCINE IMPORT ATP-BINDING PROTEIN POTA"/>
    <property type="match status" value="1"/>
</dbReference>
<keyword evidence="2" id="KW-1003">Cell membrane</keyword>
<protein>
    <submittedName>
        <fullName evidence="6">ABC transporter ATP-binding protein</fullName>
    </submittedName>
</protein>
<feature type="domain" description="ABC transporter" evidence="5">
    <location>
        <begin position="5"/>
        <end position="236"/>
    </location>
</feature>
<dbReference type="InterPro" id="IPR017871">
    <property type="entry name" value="ABC_transporter-like_CS"/>
</dbReference>
<dbReference type="InterPro" id="IPR008995">
    <property type="entry name" value="Mo/tungstate-bd_C_term_dom"/>
</dbReference>
<dbReference type="PROSITE" id="PS00211">
    <property type="entry name" value="ABC_TRANSPORTER_1"/>
    <property type="match status" value="1"/>
</dbReference>
<keyword evidence="4 6" id="KW-0067">ATP-binding</keyword>
<dbReference type="Pfam" id="PF00005">
    <property type="entry name" value="ABC_tran"/>
    <property type="match status" value="1"/>
</dbReference>
<dbReference type="RefSeq" id="WP_266124161.1">
    <property type="nucleotide sequence ID" value="NZ_JAJHNU010000002.1"/>
</dbReference>
<evidence type="ECO:0000256" key="1">
    <source>
        <dbReference type="ARBA" id="ARBA00022448"/>
    </source>
</evidence>
<dbReference type="InterPro" id="IPR027417">
    <property type="entry name" value="P-loop_NTPase"/>
</dbReference>
<dbReference type="InterPro" id="IPR012340">
    <property type="entry name" value="NA-bd_OB-fold"/>
</dbReference>
<dbReference type="PROSITE" id="PS50893">
    <property type="entry name" value="ABC_TRANSPORTER_2"/>
    <property type="match status" value="1"/>
</dbReference>
<evidence type="ECO:0000256" key="3">
    <source>
        <dbReference type="ARBA" id="ARBA00022741"/>
    </source>
</evidence>
<gene>
    <name evidence="6" type="ORF">LMS43_09310</name>
</gene>
<dbReference type="InterPro" id="IPR050093">
    <property type="entry name" value="ABC_SmlMolc_Importer"/>
</dbReference>
<dbReference type="GO" id="GO:0005524">
    <property type="term" value="F:ATP binding"/>
    <property type="evidence" value="ECO:0007669"/>
    <property type="project" value="UniProtKB-KW"/>
</dbReference>
<dbReference type="SMART" id="SM00382">
    <property type="entry name" value="AAA"/>
    <property type="match status" value="1"/>
</dbReference>
<keyword evidence="7" id="KW-1185">Reference proteome</keyword>
<dbReference type="Pfam" id="PF08402">
    <property type="entry name" value="TOBE_2"/>
    <property type="match status" value="1"/>
</dbReference>
<dbReference type="InterPro" id="IPR003439">
    <property type="entry name" value="ABC_transporter-like_ATP-bd"/>
</dbReference>